<dbReference type="Gene3D" id="3.20.10.10">
    <property type="entry name" value="D-amino Acid Aminotransferase, subunit A, domain 2"/>
    <property type="match status" value="1"/>
</dbReference>
<accession>A0A8I0HNT4</accession>
<reference evidence="1 2" key="1">
    <citation type="submission" date="2020-08" db="EMBL/GenBank/DDBJ databases">
        <title>A Genomic Blueprint of the Chicken Gut Microbiome.</title>
        <authorList>
            <person name="Gilroy R."/>
            <person name="Ravi A."/>
            <person name="Getino M."/>
            <person name="Pursley I."/>
            <person name="Horton D.L."/>
            <person name="Alikhan N.-F."/>
            <person name="Baker D."/>
            <person name="Gharbi K."/>
            <person name="Hall N."/>
            <person name="Watson M."/>
            <person name="Adriaenssens E.M."/>
            <person name="Foster-Nyarko E."/>
            <person name="Jarju S."/>
            <person name="Secka A."/>
            <person name="Antonio M."/>
            <person name="Oren A."/>
            <person name="Chaudhuri R."/>
            <person name="La Ragione R.M."/>
            <person name="Hildebrand F."/>
            <person name="Pallen M.J."/>
        </authorList>
    </citation>
    <scope>NUCLEOTIDE SEQUENCE [LARGE SCALE GENOMIC DNA]</scope>
    <source>
        <strain evidence="1 2">Sa1YVA5</strain>
    </source>
</reference>
<dbReference type="InterPro" id="IPR001544">
    <property type="entry name" value="Aminotrans_IV"/>
</dbReference>
<evidence type="ECO:0000313" key="1">
    <source>
        <dbReference type="EMBL" id="MBD8030822.1"/>
    </source>
</evidence>
<keyword evidence="1" id="KW-0032">Aminotransferase</keyword>
<dbReference type="GO" id="GO:0008483">
    <property type="term" value="F:transaminase activity"/>
    <property type="evidence" value="ECO:0007669"/>
    <property type="project" value="UniProtKB-KW"/>
</dbReference>
<dbReference type="Proteomes" id="UP000650224">
    <property type="component" value="Unassembled WGS sequence"/>
</dbReference>
<protein>
    <submittedName>
        <fullName evidence="1">Aminotransferase class IV</fullName>
    </submittedName>
</protein>
<dbReference type="Pfam" id="PF01063">
    <property type="entry name" value="Aminotran_4"/>
    <property type="match status" value="1"/>
</dbReference>
<keyword evidence="2" id="KW-1185">Reference proteome</keyword>
<dbReference type="EMBL" id="JACSPR010000008">
    <property type="protein sequence ID" value="MBD8030822.1"/>
    <property type="molecule type" value="Genomic_DNA"/>
</dbReference>
<name>A0A8I0HNT4_9CORY</name>
<sequence>MGGDPGEIEASAGSARGRVPVRHLRWEAGELVPGPVVEPEITTSFLLDHGRVVGLSAHQQRFAGWVPGVVPVGFFGAVRDALPREGQWFPRIGWDSRDGHGRFGVTIRPAPPLRHTSSLWIPDLTDPRRRHTVKGPDLPVLARLRTLATDYHCDDALLIDEHGVVLEAANAAVVFWRDPHTVILPARPALPSVTLRQTLPLWRDAGITIIRADTRQLQLPAWCGSALHGWTPVTHWGRGAGRIKAAPAPPVERWNEALWEQAEEL</sequence>
<evidence type="ECO:0000313" key="2">
    <source>
        <dbReference type="Proteomes" id="UP000650224"/>
    </source>
</evidence>
<dbReference type="SUPFAM" id="SSF56752">
    <property type="entry name" value="D-aminoacid aminotransferase-like PLP-dependent enzymes"/>
    <property type="match status" value="1"/>
</dbReference>
<organism evidence="1 2">
    <name type="scientific">Corynebacterium gallinarum</name>
    <dbReference type="NCBI Taxonomy" id="2762214"/>
    <lineage>
        <taxon>Bacteria</taxon>
        <taxon>Bacillati</taxon>
        <taxon>Actinomycetota</taxon>
        <taxon>Actinomycetes</taxon>
        <taxon>Mycobacteriales</taxon>
        <taxon>Corynebacteriaceae</taxon>
        <taxon>Corynebacterium</taxon>
    </lineage>
</organism>
<gene>
    <name evidence="1" type="ORF">H9627_10905</name>
</gene>
<dbReference type="InterPro" id="IPR043132">
    <property type="entry name" value="BCAT-like_C"/>
</dbReference>
<dbReference type="InterPro" id="IPR036038">
    <property type="entry name" value="Aminotransferase-like"/>
</dbReference>
<keyword evidence="1" id="KW-0808">Transferase</keyword>
<comment type="caution">
    <text evidence="1">The sequence shown here is derived from an EMBL/GenBank/DDBJ whole genome shotgun (WGS) entry which is preliminary data.</text>
</comment>
<proteinExistence type="predicted"/>
<dbReference type="AlphaFoldDB" id="A0A8I0HNT4"/>